<dbReference type="RefSeq" id="WP_073133358.1">
    <property type="nucleotide sequence ID" value="NZ_FQWQ01000001.1"/>
</dbReference>
<organism evidence="1 2">
    <name type="scientific">Chryseolinea serpens</name>
    <dbReference type="NCBI Taxonomy" id="947013"/>
    <lineage>
        <taxon>Bacteria</taxon>
        <taxon>Pseudomonadati</taxon>
        <taxon>Bacteroidota</taxon>
        <taxon>Cytophagia</taxon>
        <taxon>Cytophagales</taxon>
        <taxon>Fulvivirgaceae</taxon>
        <taxon>Chryseolinea</taxon>
    </lineage>
</organism>
<evidence type="ECO:0000313" key="1">
    <source>
        <dbReference type="EMBL" id="SHG83426.1"/>
    </source>
</evidence>
<protein>
    <recommendedName>
        <fullName evidence="3">DUF2911 domain-containing protein</fullName>
    </recommendedName>
</protein>
<dbReference type="Pfam" id="PF11138">
    <property type="entry name" value="DUF2911"/>
    <property type="match status" value="1"/>
</dbReference>
<keyword evidence="2" id="KW-1185">Reference proteome</keyword>
<gene>
    <name evidence="1" type="ORF">SAMN04488109_2055</name>
</gene>
<dbReference type="STRING" id="947013.SAMN04488109_2055"/>
<name>A0A1M5N1I1_9BACT</name>
<sequence length="182" mass="20041">MKKKIIIGVVAFVVLLAIGFAYLNYRNRTLSPSGKTELTVNGLTVSIPYARPSVRGRLIFGTEGQNALQPYGKYWRLGANESTEITVNKDVDFNGQAVKAGTYRMYAVPGPDSFDIALNSELGKWGAMEPDYSLDVLHTKVPVEHLTTPVEQYTISMVEADGGINVVLEFSDVKFIVPVRPQ</sequence>
<accession>A0A1M5N1I1</accession>
<dbReference type="OrthoDB" id="195456at2"/>
<dbReference type="EMBL" id="FQWQ01000001">
    <property type="protein sequence ID" value="SHG83426.1"/>
    <property type="molecule type" value="Genomic_DNA"/>
</dbReference>
<dbReference type="Proteomes" id="UP000184212">
    <property type="component" value="Unassembled WGS sequence"/>
</dbReference>
<evidence type="ECO:0008006" key="3">
    <source>
        <dbReference type="Google" id="ProtNLM"/>
    </source>
</evidence>
<proteinExistence type="predicted"/>
<reference evidence="1 2" key="1">
    <citation type="submission" date="2016-11" db="EMBL/GenBank/DDBJ databases">
        <authorList>
            <person name="Jaros S."/>
            <person name="Januszkiewicz K."/>
            <person name="Wedrychowicz H."/>
        </authorList>
    </citation>
    <scope>NUCLEOTIDE SEQUENCE [LARGE SCALE GENOMIC DNA]</scope>
    <source>
        <strain evidence="1 2">DSM 24574</strain>
    </source>
</reference>
<dbReference type="AlphaFoldDB" id="A0A1M5N1I1"/>
<evidence type="ECO:0000313" key="2">
    <source>
        <dbReference type="Proteomes" id="UP000184212"/>
    </source>
</evidence>
<dbReference type="InterPro" id="IPR021314">
    <property type="entry name" value="DUF2911"/>
</dbReference>